<dbReference type="HAMAP" id="MF_00037">
    <property type="entry name" value="MurB"/>
    <property type="match status" value="1"/>
</dbReference>
<dbReference type="GO" id="GO:0008762">
    <property type="term" value="F:UDP-N-acetylmuramate dehydrogenase activity"/>
    <property type="evidence" value="ECO:0007669"/>
    <property type="project" value="UniProtKB-UniRule"/>
</dbReference>
<evidence type="ECO:0000256" key="12">
    <source>
        <dbReference type="ARBA" id="ARBA00023002"/>
    </source>
</evidence>
<evidence type="ECO:0000259" key="17">
    <source>
        <dbReference type="PROSITE" id="PS51387"/>
    </source>
</evidence>
<keyword evidence="8 16" id="KW-0274">FAD</keyword>
<dbReference type="PANTHER" id="PTHR21071:SF4">
    <property type="entry name" value="UDP-N-ACETYLENOLPYRUVOYLGLUCOSAMINE REDUCTASE"/>
    <property type="match status" value="1"/>
</dbReference>
<dbReference type="SUPFAM" id="SSF56194">
    <property type="entry name" value="Uridine diphospho-N-Acetylenolpyruvylglucosamine reductase, MurB, C-terminal domain"/>
    <property type="match status" value="1"/>
</dbReference>
<dbReference type="Gene3D" id="3.90.78.10">
    <property type="entry name" value="UDP-N-acetylenolpyruvoylglucosamine reductase, C-terminal domain"/>
    <property type="match status" value="1"/>
</dbReference>
<comment type="catalytic activity">
    <reaction evidence="15 16">
        <text>UDP-N-acetyl-alpha-D-muramate + NADP(+) = UDP-N-acetyl-3-O-(1-carboxyvinyl)-alpha-D-glucosamine + NADPH + H(+)</text>
        <dbReference type="Rhea" id="RHEA:12248"/>
        <dbReference type="ChEBI" id="CHEBI:15378"/>
        <dbReference type="ChEBI" id="CHEBI:57783"/>
        <dbReference type="ChEBI" id="CHEBI:58349"/>
        <dbReference type="ChEBI" id="CHEBI:68483"/>
        <dbReference type="ChEBI" id="CHEBI:70757"/>
        <dbReference type="EC" id="1.3.1.98"/>
    </reaction>
</comment>
<evidence type="ECO:0000256" key="16">
    <source>
        <dbReference type="HAMAP-Rule" id="MF_00037"/>
    </source>
</evidence>
<reference evidence="18 19" key="1">
    <citation type="submission" date="2020-02" db="EMBL/GenBank/DDBJ databases">
        <authorList>
            <person name="Zheng R.K."/>
            <person name="Sun C.M."/>
        </authorList>
    </citation>
    <scope>NUCLEOTIDE SEQUENCE [LARGE SCALE GENOMIC DNA]</scope>
    <source>
        <strain evidence="19">rifampicinis</strain>
    </source>
</reference>
<feature type="active site" evidence="16">
    <location>
        <position position="174"/>
    </location>
</feature>
<dbReference type="Gene3D" id="3.30.465.10">
    <property type="match status" value="1"/>
</dbReference>
<dbReference type="InterPro" id="IPR036318">
    <property type="entry name" value="FAD-bd_PCMH-like_sf"/>
</dbReference>
<dbReference type="InterPro" id="IPR016166">
    <property type="entry name" value="FAD-bd_PCMH"/>
</dbReference>
<dbReference type="GO" id="GO:0008360">
    <property type="term" value="P:regulation of cell shape"/>
    <property type="evidence" value="ECO:0007669"/>
    <property type="project" value="UniProtKB-KW"/>
</dbReference>
<evidence type="ECO:0000313" key="18">
    <source>
        <dbReference type="EMBL" id="QPC81923.1"/>
    </source>
</evidence>
<feature type="active site" description="Proton donor" evidence="16">
    <location>
        <position position="226"/>
    </location>
</feature>
<organism evidence="18 19">
    <name type="scientific">Phototrophicus methaneseepsis</name>
    <dbReference type="NCBI Taxonomy" id="2710758"/>
    <lineage>
        <taxon>Bacteria</taxon>
        <taxon>Bacillati</taxon>
        <taxon>Chloroflexota</taxon>
        <taxon>Candidatus Thermofontia</taxon>
        <taxon>Phototrophicales</taxon>
        <taxon>Phototrophicaceae</taxon>
        <taxon>Phototrophicus</taxon>
    </lineage>
</organism>
<dbReference type="NCBIfam" id="NF010480">
    <property type="entry name" value="PRK13905.1"/>
    <property type="match status" value="1"/>
</dbReference>
<feature type="active site" evidence="16">
    <location>
        <position position="296"/>
    </location>
</feature>
<keyword evidence="9 16" id="KW-0521">NADP</keyword>
<keyword evidence="14 16" id="KW-0961">Cell wall biogenesis/degradation</keyword>
<protein>
    <recommendedName>
        <fullName evidence="16">UDP-N-acetylenolpyruvoylglucosamine reductase</fullName>
        <ecNumber evidence="16">1.3.1.98</ecNumber>
    </recommendedName>
    <alternativeName>
        <fullName evidence="16">UDP-N-acetylmuramate dehydrogenase</fullName>
    </alternativeName>
</protein>
<evidence type="ECO:0000256" key="1">
    <source>
        <dbReference type="ARBA" id="ARBA00001974"/>
    </source>
</evidence>
<dbReference type="Gene3D" id="3.30.43.10">
    <property type="entry name" value="Uridine Diphospho-n-acetylenolpyruvylglucosamine Reductase, domain 2"/>
    <property type="match status" value="1"/>
</dbReference>
<sequence>MGAFDALTPRLERNVPLAKYTAARLGGPAELFLLVREPDHAPFLEQVIQAAWDDDIPVRVLGKGSNVLISDQGVQGLVIVNQLASVQQERQGDTYKVVASAGMGLVKLTRYCQQHGIAGIEWAVGVPGTVGGAIVNNAGAHGSDMAASRPVVTVLEYGRGRVIYTPEQMQFAYRSTVLKHCQDRRFLVLDAALTLPAGEQAAIREKMTHFNAYRTRTQPPGASLGSIFKNPPGDYAGRLIEACGLKGAGIGGVQVSPVHANFMVNSAIGTASDYYALIQHVQNTVLSQQGVQLELEIELLGEW</sequence>
<keyword evidence="5 16" id="KW-0963">Cytoplasm</keyword>
<evidence type="ECO:0000256" key="11">
    <source>
        <dbReference type="ARBA" id="ARBA00022984"/>
    </source>
</evidence>
<evidence type="ECO:0000256" key="10">
    <source>
        <dbReference type="ARBA" id="ARBA00022960"/>
    </source>
</evidence>
<keyword evidence="6 16" id="KW-0132">Cell division</keyword>
<dbReference type="GO" id="GO:0005829">
    <property type="term" value="C:cytosol"/>
    <property type="evidence" value="ECO:0007669"/>
    <property type="project" value="TreeGrafter"/>
</dbReference>
<comment type="subcellular location">
    <subcellularLocation>
        <location evidence="3 16">Cytoplasm</location>
    </subcellularLocation>
</comment>
<dbReference type="GO" id="GO:0071949">
    <property type="term" value="F:FAD binding"/>
    <property type="evidence" value="ECO:0007669"/>
    <property type="project" value="InterPro"/>
</dbReference>
<evidence type="ECO:0000256" key="13">
    <source>
        <dbReference type="ARBA" id="ARBA00023306"/>
    </source>
</evidence>
<evidence type="ECO:0000256" key="5">
    <source>
        <dbReference type="ARBA" id="ARBA00022490"/>
    </source>
</evidence>
<evidence type="ECO:0000256" key="14">
    <source>
        <dbReference type="ARBA" id="ARBA00023316"/>
    </source>
</evidence>
<dbReference type="EMBL" id="CP062983">
    <property type="protein sequence ID" value="QPC81923.1"/>
    <property type="molecule type" value="Genomic_DNA"/>
</dbReference>
<comment type="cofactor">
    <cofactor evidence="1 16">
        <name>FAD</name>
        <dbReference type="ChEBI" id="CHEBI:57692"/>
    </cofactor>
</comment>
<dbReference type="RefSeq" id="WP_195169993.1">
    <property type="nucleotide sequence ID" value="NZ_CP062983.1"/>
</dbReference>
<evidence type="ECO:0000256" key="8">
    <source>
        <dbReference type="ARBA" id="ARBA00022827"/>
    </source>
</evidence>
<dbReference type="PROSITE" id="PS51387">
    <property type="entry name" value="FAD_PCMH"/>
    <property type="match status" value="1"/>
</dbReference>
<evidence type="ECO:0000256" key="9">
    <source>
        <dbReference type="ARBA" id="ARBA00022857"/>
    </source>
</evidence>
<dbReference type="UniPathway" id="UPA00219"/>
<evidence type="ECO:0000256" key="7">
    <source>
        <dbReference type="ARBA" id="ARBA00022630"/>
    </source>
</evidence>
<dbReference type="Proteomes" id="UP000594468">
    <property type="component" value="Chromosome"/>
</dbReference>
<evidence type="ECO:0000256" key="4">
    <source>
        <dbReference type="ARBA" id="ARBA00004752"/>
    </source>
</evidence>
<keyword evidence="19" id="KW-1185">Reference proteome</keyword>
<dbReference type="GO" id="GO:0009252">
    <property type="term" value="P:peptidoglycan biosynthetic process"/>
    <property type="evidence" value="ECO:0007669"/>
    <property type="project" value="UniProtKB-UniRule"/>
</dbReference>
<dbReference type="NCBIfam" id="TIGR00179">
    <property type="entry name" value="murB"/>
    <property type="match status" value="1"/>
</dbReference>
<dbReference type="AlphaFoldDB" id="A0A7S8E7X0"/>
<dbReference type="KEGG" id="pmet:G4Y79_19875"/>
<dbReference type="GO" id="GO:0071555">
    <property type="term" value="P:cell wall organization"/>
    <property type="evidence" value="ECO:0007669"/>
    <property type="project" value="UniProtKB-KW"/>
</dbReference>
<keyword evidence="11 16" id="KW-0573">Peptidoglycan synthesis</keyword>
<evidence type="ECO:0000256" key="2">
    <source>
        <dbReference type="ARBA" id="ARBA00003921"/>
    </source>
</evidence>
<evidence type="ECO:0000313" key="19">
    <source>
        <dbReference type="Proteomes" id="UP000594468"/>
    </source>
</evidence>
<dbReference type="Pfam" id="PF01565">
    <property type="entry name" value="FAD_binding_4"/>
    <property type="match status" value="1"/>
</dbReference>
<keyword evidence="10 16" id="KW-0133">Cell shape</keyword>
<dbReference type="InterPro" id="IPR006094">
    <property type="entry name" value="Oxid_FAD_bind_N"/>
</dbReference>
<dbReference type="InterPro" id="IPR016167">
    <property type="entry name" value="FAD-bd_PCMH_sub1"/>
</dbReference>
<evidence type="ECO:0000256" key="6">
    <source>
        <dbReference type="ARBA" id="ARBA00022618"/>
    </source>
</evidence>
<dbReference type="Pfam" id="PF02873">
    <property type="entry name" value="MurB_C"/>
    <property type="match status" value="1"/>
</dbReference>
<accession>A0A7S8E7X0</accession>
<comment type="pathway">
    <text evidence="4 16">Cell wall biogenesis; peptidoglycan biosynthesis.</text>
</comment>
<dbReference type="InterPro" id="IPR011601">
    <property type="entry name" value="MurB_C"/>
</dbReference>
<gene>
    <name evidence="16 18" type="primary">murB</name>
    <name evidence="18" type="ORF">G4Y79_19875</name>
</gene>
<evidence type="ECO:0000256" key="15">
    <source>
        <dbReference type="ARBA" id="ARBA00048914"/>
    </source>
</evidence>
<proteinExistence type="inferred from homology"/>
<dbReference type="InterPro" id="IPR016169">
    <property type="entry name" value="FAD-bd_PCMH_sub2"/>
</dbReference>
<keyword evidence="12 16" id="KW-0560">Oxidoreductase</keyword>
<comment type="similarity">
    <text evidence="16">Belongs to the MurB family.</text>
</comment>
<dbReference type="EC" id="1.3.1.98" evidence="16"/>
<keyword evidence="7 16" id="KW-0285">Flavoprotein</keyword>
<name>A0A7S8E7X0_9CHLR</name>
<evidence type="ECO:0000256" key="3">
    <source>
        <dbReference type="ARBA" id="ARBA00004496"/>
    </source>
</evidence>
<comment type="function">
    <text evidence="2 16">Cell wall formation.</text>
</comment>
<feature type="domain" description="FAD-binding PCMH-type" evidence="17">
    <location>
        <begin position="24"/>
        <end position="198"/>
    </location>
</feature>
<keyword evidence="13 16" id="KW-0131">Cell cycle</keyword>
<dbReference type="SUPFAM" id="SSF56176">
    <property type="entry name" value="FAD-binding/transporter-associated domain-like"/>
    <property type="match status" value="1"/>
</dbReference>
<dbReference type="PANTHER" id="PTHR21071">
    <property type="entry name" value="UDP-N-ACETYLENOLPYRUVOYLGLUCOSAMINE REDUCTASE"/>
    <property type="match status" value="1"/>
</dbReference>
<dbReference type="InterPro" id="IPR036635">
    <property type="entry name" value="MurB_C_sf"/>
</dbReference>
<dbReference type="InterPro" id="IPR003170">
    <property type="entry name" value="MurB"/>
</dbReference>
<dbReference type="GO" id="GO:0051301">
    <property type="term" value="P:cell division"/>
    <property type="evidence" value="ECO:0007669"/>
    <property type="project" value="UniProtKB-KW"/>
</dbReference>